<proteinExistence type="predicted"/>
<organism evidence="3">
    <name type="scientific">Leptocylindrus danicus</name>
    <dbReference type="NCBI Taxonomy" id="163516"/>
    <lineage>
        <taxon>Eukaryota</taxon>
        <taxon>Sar</taxon>
        <taxon>Stramenopiles</taxon>
        <taxon>Ochrophyta</taxon>
        <taxon>Bacillariophyta</taxon>
        <taxon>Coscinodiscophyceae</taxon>
        <taxon>Chaetocerotophycidae</taxon>
        <taxon>Leptocylindrales</taxon>
        <taxon>Leptocylindraceae</taxon>
        <taxon>Leptocylindrus</taxon>
    </lineage>
</organism>
<sequence>MNIRNRNIYRSSQEQRCSSQEALPKSFGNGRKQNGGKETRKTQYIIGFAALTLLYLMLLRSYLEPDTNVSYHGKGSVIGDSKSNGDGHVRNVGKLGLLGSYDETTHSVDDPTGRIEGRVPVAPRISSPNTGKNVVLSYLENKNQANKNSPKIATRVTGSMKNVKHYGMEQNTDASNYIQDHVMASSGQNPRNNAKPILERNIYHKMKNDGLQMMKDAHHERSLEKVAIARKEILDNEAKRARNLEDIIAVDSSDEQVNLESLPGLCNVDDAFANTPISGNNPDSGWEPPVDASPSDKEKWKATYSLSINRIRSSRVGGEALRKFVRNEVATLKRTRHELFCRKPGGLRANAH</sequence>
<feature type="compositionally biased region" description="Basic and acidic residues" evidence="1">
    <location>
        <begin position="103"/>
        <end position="117"/>
    </location>
</feature>
<evidence type="ECO:0000313" key="3">
    <source>
        <dbReference type="EMBL" id="CAD9599102.1"/>
    </source>
</evidence>
<evidence type="ECO:0000256" key="1">
    <source>
        <dbReference type="SAM" id="MobiDB-lite"/>
    </source>
</evidence>
<dbReference type="AlphaFoldDB" id="A0A7S2L8H8"/>
<name>A0A7S2L8H8_9STRA</name>
<feature type="transmembrane region" description="Helical" evidence="2">
    <location>
        <begin position="44"/>
        <end position="63"/>
    </location>
</feature>
<keyword evidence="2" id="KW-1133">Transmembrane helix</keyword>
<reference evidence="3" key="1">
    <citation type="submission" date="2021-01" db="EMBL/GenBank/DDBJ databases">
        <authorList>
            <person name="Corre E."/>
            <person name="Pelletier E."/>
            <person name="Niang G."/>
            <person name="Scheremetjew M."/>
            <person name="Finn R."/>
            <person name="Kale V."/>
            <person name="Holt S."/>
            <person name="Cochrane G."/>
            <person name="Meng A."/>
            <person name="Brown T."/>
            <person name="Cohen L."/>
        </authorList>
    </citation>
    <scope>NUCLEOTIDE SEQUENCE</scope>
    <source>
        <strain evidence="3">B650</strain>
    </source>
</reference>
<protein>
    <submittedName>
        <fullName evidence="3">Uncharacterized protein</fullName>
    </submittedName>
</protein>
<keyword evidence="2" id="KW-0812">Transmembrane</keyword>
<feature type="region of interest" description="Disordered" evidence="1">
    <location>
        <begin position="103"/>
        <end position="127"/>
    </location>
</feature>
<feature type="region of interest" description="Disordered" evidence="1">
    <location>
        <begin position="277"/>
        <end position="298"/>
    </location>
</feature>
<gene>
    <name evidence="3" type="ORF">LDAN0321_LOCUS16055</name>
</gene>
<dbReference type="EMBL" id="HBGY01025988">
    <property type="protein sequence ID" value="CAD9599102.1"/>
    <property type="molecule type" value="Transcribed_RNA"/>
</dbReference>
<accession>A0A7S2L8H8</accession>
<feature type="region of interest" description="Disordered" evidence="1">
    <location>
        <begin position="1"/>
        <end position="38"/>
    </location>
</feature>
<feature type="compositionally biased region" description="Low complexity" evidence="1">
    <location>
        <begin position="10"/>
        <end position="21"/>
    </location>
</feature>
<keyword evidence="2" id="KW-0472">Membrane</keyword>
<evidence type="ECO:0000256" key="2">
    <source>
        <dbReference type="SAM" id="Phobius"/>
    </source>
</evidence>